<dbReference type="GO" id="GO:0046872">
    <property type="term" value="F:metal ion binding"/>
    <property type="evidence" value="ECO:0007669"/>
    <property type="project" value="UniProtKB-KW"/>
</dbReference>
<dbReference type="Pfam" id="PF02537">
    <property type="entry name" value="CRCB"/>
    <property type="match status" value="1"/>
</dbReference>
<dbReference type="GO" id="GO:0005886">
    <property type="term" value="C:plasma membrane"/>
    <property type="evidence" value="ECO:0007669"/>
    <property type="project" value="UniProtKB-SubCell"/>
</dbReference>
<sequence>MGTERTVAQATVRLSSELDCERAVRLAHRRGVASATAYRGPETKAAHHVFLMLIDEEEVLAKVLQELRGLLPGASISVSREAVVHEAPEGFLRGAALRSRPFRAGLENLGWVFAGGALGAGTRLAAEETARQITPEAYGVFPWGTLAANVVGSFFIAIFGTLIFERFVGERARTFWVLGFLGSLTTFSSYALHTMRGWEASPLLGGLYGGGSILFGLLAAFGGFWISRRFL</sequence>
<dbReference type="GO" id="GO:0062054">
    <property type="term" value="F:fluoride channel activity"/>
    <property type="evidence" value="ECO:0007669"/>
    <property type="project" value="UniProtKB-UniRule"/>
</dbReference>
<protein>
    <recommendedName>
        <fullName evidence="10">Fluoride-specific ion channel FluC</fullName>
    </recommendedName>
</protein>
<evidence type="ECO:0000256" key="2">
    <source>
        <dbReference type="ARBA" id="ARBA00022475"/>
    </source>
</evidence>
<keyword evidence="4 10" id="KW-1133">Transmembrane helix</keyword>
<keyword evidence="10" id="KW-0915">Sodium</keyword>
<evidence type="ECO:0000256" key="7">
    <source>
        <dbReference type="ARBA" id="ARBA00035120"/>
    </source>
</evidence>
<reference evidence="11" key="1">
    <citation type="journal article" date="2019" name="Microbiol. Resour. Announc.">
        <title>Complete Genome Sequence of Rubrobacter xylanophilus Strain AA3-22, Isolated from Arima Onsen in Japan.</title>
        <authorList>
            <person name="Tomariguchi N."/>
            <person name="Miyazaki K."/>
        </authorList>
    </citation>
    <scope>NUCLEOTIDE SEQUENCE [LARGE SCALE GENOMIC DNA]</scope>
    <source>
        <strain evidence="11">AA3-22</strain>
    </source>
</reference>
<dbReference type="PANTHER" id="PTHR28259">
    <property type="entry name" value="FLUORIDE EXPORT PROTEIN 1-RELATED"/>
    <property type="match status" value="1"/>
</dbReference>
<comment type="similarity">
    <text evidence="7 10">Belongs to the fluoride channel Fluc/FEX (TC 1.A.43) family.</text>
</comment>
<keyword evidence="12" id="KW-1185">Reference proteome</keyword>
<dbReference type="EMBL" id="AP019791">
    <property type="protein sequence ID" value="BBL81058.1"/>
    <property type="molecule type" value="Genomic_DNA"/>
</dbReference>
<evidence type="ECO:0000313" key="11">
    <source>
        <dbReference type="EMBL" id="BBL81058.1"/>
    </source>
</evidence>
<comment type="subcellular location">
    <subcellularLocation>
        <location evidence="1 10">Cell membrane</location>
        <topology evidence="1 10">Multi-pass membrane protein</topology>
    </subcellularLocation>
</comment>
<comment type="function">
    <text evidence="9 10">Fluoride-specific ion channel. Important for reducing fluoride concentration in the cell, thus reducing its toxicity.</text>
</comment>
<dbReference type="AlphaFoldDB" id="A0A510HMJ7"/>
<evidence type="ECO:0000256" key="1">
    <source>
        <dbReference type="ARBA" id="ARBA00004651"/>
    </source>
</evidence>
<evidence type="ECO:0000256" key="5">
    <source>
        <dbReference type="ARBA" id="ARBA00023136"/>
    </source>
</evidence>
<keyword evidence="10" id="KW-0406">Ion transport</keyword>
<keyword evidence="10" id="KW-0479">Metal-binding</keyword>
<comment type="catalytic activity">
    <reaction evidence="8">
        <text>fluoride(in) = fluoride(out)</text>
        <dbReference type="Rhea" id="RHEA:76159"/>
        <dbReference type="ChEBI" id="CHEBI:17051"/>
    </reaction>
    <physiologicalReaction direction="left-to-right" evidence="8">
        <dbReference type="Rhea" id="RHEA:76160"/>
    </physiologicalReaction>
</comment>
<evidence type="ECO:0000256" key="8">
    <source>
        <dbReference type="ARBA" id="ARBA00035585"/>
    </source>
</evidence>
<keyword evidence="10" id="KW-0813">Transport</keyword>
<feature type="binding site" evidence="10">
    <location>
        <position position="182"/>
    </location>
    <ligand>
        <name>Na(+)</name>
        <dbReference type="ChEBI" id="CHEBI:29101"/>
        <note>structural</note>
    </ligand>
</feature>
<feature type="transmembrane region" description="Helical" evidence="10">
    <location>
        <begin position="146"/>
        <end position="163"/>
    </location>
</feature>
<evidence type="ECO:0000256" key="4">
    <source>
        <dbReference type="ARBA" id="ARBA00022989"/>
    </source>
</evidence>
<organism evidence="11 12">
    <name type="scientific">Rubrobacter xylanophilus</name>
    <dbReference type="NCBI Taxonomy" id="49319"/>
    <lineage>
        <taxon>Bacteria</taxon>
        <taxon>Bacillati</taxon>
        <taxon>Actinomycetota</taxon>
        <taxon>Rubrobacteria</taxon>
        <taxon>Rubrobacterales</taxon>
        <taxon>Rubrobacteraceae</taxon>
        <taxon>Rubrobacter</taxon>
    </lineage>
</organism>
<dbReference type="InterPro" id="IPR003691">
    <property type="entry name" value="FluC"/>
</dbReference>
<evidence type="ECO:0000256" key="9">
    <source>
        <dbReference type="ARBA" id="ARBA00049940"/>
    </source>
</evidence>
<dbReference type="HAMAP" id="MF_00454">
    <property type="entry name" value="FluC"/>
    <property type="match status" value="1"/>
</dbReference>
<keyword evidence="3 10" id="KW-0812">Transmembrane</keyword>
<feature type="transmembrane region" description="Helical" evidence="10">
    <location>
        <begin position="108"/>
        <end position="126"/>
    </location>
</feature>
<comment type="activity regulation">
    <text evidence="10">Na(+) is not transported, but it plays an essential structural role and its presence is essential for fluoride channel function.</text>
</comment>
<gene>
    <name evidence="10" type="primary">fluC</name>
    <name evidence="10" type="synonym">crcB</name>
    <name evidence="11" type="ORF">RxyAA322_29120</name>
</gene>
<dbReference type="GO" id="GO:0140114">
    <property type="term" value="P:cellular detoxification of fluoride"/>
    <property type="evidence" value="ECO:0007669"/>
    <property type="project" value="UniProtKB-UniRule"/>
</dbReference>
<accession>A0A510HMJ7</accession>
<keyword evidence="5 10" id="KW-0472">Membrane</keyword>
<keyword evidence="2 10" id="KW-1003">Cell membrane</keyword>
<evidence type="ECO:0000313" key="12">
    <source>
        <dbReference type="Proteomes" id="UP000318065"/>
    </source>
</evidence>
<feature type="binding site" evidence="10">
    <location>
        <position position="185"/>
    </location>
    <ligand>
        <name>Na(+)</name>
        <dbReference type="ChEBI" id="CHEBI:29101"/>
        <note>structural</note>
    </ligand>
</feature>
<dbReference type="Proteomes" id="UP000318065">
    <property type="component" value="Chromosome"/>
</dbReference>
<name>A0A510HMJ7_9ACTN</name>
<feature type="transmembrane region" description="Helical" evidence="10">
    <location>
        <begin position="205"/>
        <end position="226"/>
    </location>
</feature>
<proteinExistence type="inferred from homology"/>
<evidence type="ECO:0000256" key="6">
    <source>
        <dbReference type="ARBA" id="ARBA00023303"/>
    </source>
</evidence>
<keyword evidence="6 10" id="KW-0407">Ion channel</keyword>
<evidence type="ECO:0000256" key="3">
    <source>
        <dbReference type="ARBA" id="ARBA00022692"/>
    </source>
</evidence>
<evidence type="ECO:0000256" key="10">
    <source>
        <dbReference type="HAMAP-Rule" id="MF_00454"/>
    </source>
</evidence>
<feature type="transmembrane region" description="Helical" evidence="10">
    <location>
        <begin position="175"/>
        <end position="193"/>
    </location>
</feature>
<dbReference type="PANTHER" id="PTHR28259:SF1">
    <property type="entry name" value="FLUORIDE EXPORT PROTEIN 1-RELATED"/>
    <property type="match status" value="1"/>
</dbReference>